<dbReference type="RefSeq" id="WP_114449471.1">
    <property type="nucleotide sequence ID" value="NZ_QPHM01000001.1"/>
</dbReference>
<keyword evidence="2" id="KW-1185">Reference proteome</keyword>
<sequence>MGRKLLNQLVSDFKNSSRIRRMEYDERYRDLLLIEGEYADMPFSLMERIRDSRGDVYVWQIYSLKDGRSAMYLGENSDG</sequence>
<evidence type="ECO:0000313" key="2">
    <source>
        <dbReference type="Proteomes" id="UP000252189"/>
    </source>
</evidence>
<organism evidence="1 2">
    <name type="scientific">Haloplanus salinus</name>
    <dbReference type="NCBI Taxonomy" id="1126245"/>
    <lineage>
        <taxon>Archaea</taxon>
        <taxon>Methanobacteriati</taxon>
        <taxon>Methanobacteriota</taxon>
        <taxon>Stenosarchaea group</taxon>
        <taxon>Halobacteria</taxon>
        <taxon>Halobacteriales</taxon>
        <taxon>Haloferacaceae</taxon>
        <taxon>Haloplanus</taxon>
    </lineage>
</organism>
<proteinExistence type="predicted"/>
<gene>
    <name evidence="1" type="ORF">DU504_11780</name>
</gene>
<comment type="caution">
    <text evidence="1">The sequence shown here is derived from an EMBL/GenBank/DDBJ whole genome shotgun (WGS) entry which is preliminary data.</text>
</comment>
<reference evidence="1 2" key="1">
    <citation type="submission" date="2018-07" db="EMBL/GenBank/DDBJ databases">
        <title>Genome sequences of Haloplanus salinus JCM 18368T.</title>
        <authorList>
            <person name="Kim Y.B."/>
            <person name="Roh S.W."/>
        </authorList>
    </citation>
    <scope>NUCLEOTIDE SEQUENCE [LARGE SCALE GENOMIC DNA]</scope>
    <source>
        <strain evidence="1 2">JCM 18368</strain>
    </source>
</reference>
<name>A0A368NBH1_9EURY</name>
<dbReference type="EMBL" id="QPHM01000001">
    <property type="protein sequence ID" value="RCU47912.1"/>
    <property type="molecule type" value="Genomic_DNA"/>
</dbReference>
<dbReference type="Proteomes" id="UP000252189">
    <property type="component" value="Unassembled WGS sequence"/>
</dbReference>
<protein>
    <submittedName>
        <fullName evidence="1">Uncharacterized protein</fullName>
    </submittedName>
</protein>
<accession>A0A368NBH1</accession>
<evidence type="ECO:0000313" key="1">
    <source>
        <dbReference type="EMBL" id="RCU47912.1"/>
    </source>
</evidence>
<dbReference type="AlphaFoldDB" id="A0A368NBH1"/>